<evidence type="ECO:0000259" key="11">
    <source>
        <dbReference type="Pfam" id="PF02558"/>
    </source>
</evidence>
<dbReference type="EC" id="1.1.1.169" evidence="3 10"/>
<dbReference type="InterPro" id="IPR013328">
    <property type="entry name" value="6PGD_dom2"/>
</dbReference>
<dbReference type="InterPro" id="IPR003710">
    <property type="entry name" value="ApbA"/>
</dbReference>
<dbReference type="InterPro" id="IPR008927">
    <property type="entry name" value="6-PGluconate_DH-like_C_sf"/>
</dbReference>
<evidence type="ECO:0000313" key="14">
    <source>
        <dbReference type="Proteomes" id="UP001524642"/>
    </source>
</evidence>
<evidence type="ECO:0000256" key="1">
    <source>
        <dbReference type="ARBA" id="ARBA00004994"/>
    </source>
</evidence>
<comment type="similarity">
    <text evidence="2 10">Belongs to the ketopantoate reductase family.</text>
</comment>
<evidence type="ECO:0000256" key="10">
    <source>
        <dbReference type="RuleBase" id="RU362068"/>
    </source>
</evidence>
<reference evidence="13 14" key="1">
    <citation type="submission" date="2022-06" db="EMBL/GenBank/DDBJ databases">
        <title>Roseomonas CN29.</title>
        <authorList>
            <person name="Cheng Y."/>
            <person name="He X."/>
        </authorList>
    </citation>
    <scope>NUCLEOTIDE SEQUENCE [LARGE SCALE GENOMIC DNA]</scope>
    <source>
        <strain evidence="13 14">CN29</strain>
    </source>
</reference>
<comment type="catalytic activity">
    <reaction evidence="9 10">
        <text>(R)-pantoate + NADP(+) = 2-dehydropantoate + NADPH + H(+)</text>
        <dbReference type="Rhea" id="RHEA:16233"/>
        <dbReference type="ChEBI" id="CHEBI:11561"/>
        <dbReference type="ChEBI" id="CHEBI:15378"/>
        <dbReference type="ChEBI" id="CHEBI:15980"/>
        <dbReference type="ChEBI" id="CHEBI:57783"/>
        <dbReference type="ChEBI" id="CHEBI:58349"/>
        <dbReference type="EC" id="1.1.1.169"/>
    </reaction>
</comment>
<evidence type="ECO:0000256" key="4">
    <source>
        <dbReference type="ARBA" id="ARBA00019465"/>
    </source>
</evidence>
<proteinExistence type="inferred from homology"/>
<protein>
    <recommendedName>
        <fullName evidence="4 10">2-dehydropantoate 2-reductase</fullName>
        <ecNumber evidence="3 10">1.1.1.169</ecNumber>
    </recommendedName>
    <alternativeName>
        <fullName evidence="8 10">Ketopantoate reductase</fullName>
    </alternativeName>
</protein>
<evidence type="ECO:0000256" key="8">
    <source>
        <dbReference type="ARBA" id="ARBA00032024"/>
    </source>
</evidence>
<dbReference type="Gene3D" id="3.40.50.720">
    <property type="entry name" value="NAD(P)-binding Rossmann-like Domain"/>
    <property type="match status" value="1"/>
</dbReference>
<gene>
    <name evidence="13" type="ORF">NRP21_17170</name>
</gene>
<dbReference type="GO" id="GO:0008677">
    <property type="term" value="F:2-dehydropantoate 2-reductase activity"/>
    <property type="evidence" value="ECO:0007669"/>
    <property type="project" value="UniProtKB-EC"/>
</dbReference>
<name>A0ABT1X6S0_9PROT</name>
<evidence type="ECO:0000256" key="6">
    <source>
        <dbReference type="ARBA" id="ARBA00022857"/>
    </source>
</evidence>
<dbReference type="NCBIfam" id="NF005089">
    <property type="entry name" value="PRK06522.1-4"/>
    <property type="match status" value="1"/>
</dbReference>
<evidence type="ECO:0000256" key="9">
    <source>
        <dbReference type="ARBA" id="ARBA00048793"/>
    </source>
</evidence>
<sequence>MRRVCIFGAGAIGGELATHLAIAGAEVSVVARGALLDAIRARGITVRTRDGAILHCSPYAASDDPRDLGPQDAVVVAVKAPALPGVAARVAPLLGSETPVAFVMNGLPWWYGMGAAGPPAEAVLPDLDPGGVLHAAVGEARVIGGVVYSACTMVEPGAIHSGHASNKLVIGEPDGQLSDRALSLAALFEAGAMPCRVTRDIRAEVWGKLMTNLASGPICLLSRSGLSKSFADPVVRAAAIRAVQEGMAIANAVLGRPLGGTAEARIDRLAATDHKPSILQDLEHGRALELEALLLHPLRLARRTGVETPTLDLLTALASQAAERADVYRPRRSEIAALPEEGGG</sequence>
<evidence type="ECO:0000256" key="5">
    <source>
        <dbReference type="ARBA" id="ARBA00022655"/>
    </source>
</evidence>
<keyword evidence="14" id="KW-1185">Reference proteome</keyword>
<evidence type="ECO:0000259" key="12">
    <source>
        <dbReference type="Pfam" id="PF08546"/>
    </source>
</evidence>
<dbReference type="Proteomes" id="UP001524642">
    <property type="component" value="Unassembled WGS sequence"/>
</dbReference>
<dbReference type="PANTHER" id="PTHR21708">
    <property type="entry name" value="PROBABLE 2-DEHYDROPANTOATE 2-REDUCTASE"/>
    <property type="match status" value="1"/>
</dbReference>
<dbReference type="EMBL" id="JANJOU010000016">
    <property type="protein sequence ID" value="MCR0983788.1"/>
    <property type="molecule type" value="Genomic_DNA"/>
</dbReference>
<evidence type="ECO:0000313" key="13">
    <source>
        <dbReference type="EMBL" id="MCR0983788.1"/>
    </source>
</evidence>
<dbReference type="InterPro" id="IPR036291">
    <property type="entry name" value="NAD(P)-bd_dom_sf"/>
</dbReference>
<evidence type="ECO:0000256" key="7">
    <source>
        <dbReference type="ARBA" id="ARBA00023002"/>
    </source>
</evidence>
<comment type="pathway">
    <text evidence="1 10">Cofactor biosynthesis; (R)-pantothenate biosynthesis; (R)-pantoate from 3-methyl-2-oxobutanoate: step 2/2.</text>
</comment>
<evidence type="ECO:0000256" key="3">
    <source>
        <dbReference type="ARBA" id="ARBA00013014"/>
    </source>
</evidence>
<dbReference type="Pfam" id="PF02558">
    <property type="entry name" value="ApbA"/>
    <property type="match status" value="1"/>
</dbReference>
<dbReference type="Gene3D" id="1.10.1040.10">
    <property type="entry name" value="N-(1-d-carboxylethyl)-l-norvaline Dehydrogenase, domain 2"/>
    <property type="match status" value="1"/>
</dbReference>
<keyword evidence="6 10" id="KW-0521">NADP</keyword>
<feature type="domain" description="Ketopantoate reductase C-terminal" evidence="12">
    <location>
        <begin position="200"/>
        <end position="320"/>
    </location>
</feature>
<dbReference type="PANTHER" id="PTHR21708:SF45">
    <property type="entry name" value="2-DEHYDROPANTOATE 2-REDUCTASE"/>
    <property type="match status" value="1"/>
</dbReference>
<comment type="function">
    <text evidence="10">Catalyzes the NADPH-dependent reduction of ketopantoate into pantoic acid.</text>
</comment>
<dbReference type="RefSeq" id="WP_257717453.1">
    <property type="nucleotide sequence ID" value="NZ_JANJOU010000016.1"/>
</dbReference>
<dbReference type="SUPFAM" id="SSF51735">
    <property type="entry name" value="NAD(P)-binding Rossmann-fold domains"/>
    <property type="match status" value="1"/>
</dbReference>
<dbReference type="Pfam" id="PF08546">
    <property type="entry name" value="ApbA_C"/>
    <property type="match status" value="1"/>
</dbReference>
<organism evidence="13 14">
    <name type="scientific">Roseomonas populi</name>
    <dbReference type="NCBI Taxonomy" id="3121582"/>
    <lineage>
        <taxon>Bacteria</taxon>
        <taxon>Pseudomonadati</taxon>
        <taxon>Pseudomonadota</taxon>
        <taxon>Alphaproteobacteria</taxon>
        <taxon>Acetobacterales</taxon>
        <taxon>Roseomonadaceae</taxon>
        <taxon>Roseomonas</taxon>
    </lineage>
</organism>
<feature type="domain" description="Ketopantoate reductase N-terminal" evidence="11">
    <location>
        <begin position="4"/>
        <end position="173"/>
    </location>
</feature>
<keyword evidence="5 10" id="KW-0566">Pantothenate biosynthesis</keyword>
<dbReference type="InterPro" id="IPR013752">
    <property type="entry name" value="KPA_reductase"/>
</dbReference>
<evidence type="ECO:0000256" key="2">
    <source>
        <dbReference type="ARBA" id="ARBA00007870"/>
    </source>
</evidence>
<dbReference type="InterPro" id="IPR051402">
    <property type="entry name" value="KPR-Related"/>
</dbReference>
<comment type="caution">
    <text evidence="13">The sequence shown here is derived from an EMBL/GenBank/DDBJ whole genome shotgun (WGS) entry which is preliminary data.</text>
</comment>
<keyword evidence="7 10" id="KW-0560">Oxidoreductase</keyword>
<accession>A0ABT1X6S0</accession>
<dbReference type="InterPro" id="IPR013332">
    <property type="entry name" value="KPR_N"/>
</dbReference>
<dbReference type="SUPFAM" id="SSF48179">
    <property type="entry name" value="6-phosphogluconate dehydrogenase C-terminal domain-like"/>
    <property type="match status" value="1"/>
</dbReference>
<dbReference type="NCBIfam" id="TIGR00745">
    <property type="entry name" value="apbA_panE"/>
    <property type="match status" value="1"/>
</dbReference>